<name>A0A5B7FGC9_PORTR</name>
<dbReference type="AlphaFoldDB" id="A0A5B7FGC9"/>
<sequence>MNRRELLRLLVNCVWENRIHRKQSLFTSCLIESLSDAVLCFLWGADQVFGTDSRPNQINEVLLRIKKKKK</sequence>
<organism evidence="1 2">
    <name type="scientific">Portunus trituberculatus</name>
    <name type="common">Swimming crab</name>
    <name type="synonym">Neptunus trituberculatus</name>
    <dbReference type="NCBI Taxonomy" id="210409"/>
    <lineage>
        <taxon>Eukaryota</taxon>
        <taxon>Metazoa</taxon>
        <taxon>Ecdysozoa</taxon>
        <taxon>Arthropoda</taxon>
        <taxon>Crustacea</taxon>
        <taxon>Multicrustacea</taxon>
        <taxon>Malacostraca</taxon>
        <taxon>Eumalacostraca</taxon>
        <taxon>Eucarida</taxon>
        <taxon>Decapoda</taxon>
        <taxon>Pleocyemata</taxon>
        <taxon>Brachyura</taxon>
        <taxon>Eubrachyura</taxon>
        <taxon>Portunoidea</taxon>
        <taxon>Portunidae</taxon>
        <taxon>Portuninae</taxon>
        <taxon>Portunus</taxon>
    </lineage>
</organism>
<keyword evidence="2" id="KW-1185">Reference proteome</keyword>
<gene>
    <name evidence="1" type="ORF">E2C01_040048</name>
</gene>
<dbReference type="EMBL" id="VSRR010007155">
    <property type="protein sequence ID" value="MPC46331.1"/>
    <property type="molecule type" value="Genomic_DNA"/>
</dbReference>
<evidence type="ECO:0000313" key="1">
    <source>
        <dbReference type="EMBL" id="MPC46331.1"/>
    </source>
</evidence>
<comment type="caution">
    <text evidence="1">The sequence shown here is derived from an EMBL/GenBank/DDBJ whole genome shotgun (WGS) entry which is preliminary data.</text>
</comment>
<proteinExistence type="predicted"/>
<protein>
    <submittedName>
        <fullName evidence="1">Uncharacterized protein</fullName>
    </submittedName>
</protein>
<reference evidence="1 2" key="1">
    <citation type="submission" date="2019-05" db="EMBL/GenBank/DDBJ databases">
        <title>Another draft genome of Portunus trituberculatus and its Hox gene families provides insights of decapod evolution.</title>
        <authorList>
            <person name="Jeong J.-H."/>
            <person name="Song I."/>
            <person name="Kim S."/>
            <person name="Choi T."/>
            <person name="Kim D."/>
            <person name="Ryu S."/>
            <person name="Kim W."/>
        </authorList>
    </citation>
    <scope>NUCLEOTIDE SEQUENCE [LARGE SCALE GENOMIC DNA]</scope>
    <source>
        <tissue evidence="1">Muscle</tissue>
    </source>
</reference>
<accession>A0A5B7FGC9</accession>
<evidence type="ECO:0000313" key="2">
    <source>
        <dbReference type="Proteomes" id="UP000324222"/>
    </source>
</evidence>
<dbReference type="Proteomes" id="UP000324222">
    <property type="component" value="Unassembled WGS sequence"/>
</dbReference>